<dbReference type="InterPro" id="IPR000182">
    <property type="entry name" value="GNAT_dom"/>
</dbReference>
<dbReference type="SUPFAM" id="SSF55729">
    <property type="entry name" value="Acyl-CoA N-acyltransferases (Nat)"/>
    <property type="match status" value="1"/>
</dbReference>
<gene>
    <name evidence="2" type="ORF">M472_09775</name>
</gene>
<evidence type="ECO:0000313" key="2">
    <source>
        <dbReference type="EMBL" id="ERJ59059.1"/>
    </source>
</evidence>
<dbReference type="Proteomes" id="UP000016584">
    <property type="component" value="Unassembled WGS sequence"/>
</dbReference>
<dbReference type="AlphaFoldDB" id="U2J2A1"/>
<dbReference type="Gene3D" id="3.40.630.30">
    <property type="match status" value="1"/>
</dbReference>
<proteinExistence type="predicted"/>
<evidence type="ECO:0000313" key="3">
    <source>
        <dbReference type="Proteomes" id="UP000016584"/>
    </source>
</evidence>
<comment type="caution">
    <text evidence="2">The sequence shown here is derived from an EMBL/GenBank/DDBJ whole genome shotgun (WGS) entry which is preliminary data.</text>
</comment>
<dbReference type="GO" id="GO:0016747">
    <property type="term" value="F:acyltransferase activity, transferring groups other than amino-acyl groups"/>
    <property type="evidence" value="ECO:0007669"/>
    <property type="project" value="InterPro"/>
</dbReference>
<dbReference type="InterPro" id="IPR016181">
    <property type="entry name" value="Acyl_CoA_acyltransferase"/>
</dbReference>
<sequence length="185" mass="21567">MNLSCLQKTIDNMIQIKNSTKQDIKEIFRLYEIATGFQKTRYTVHWPIFDRGLVENEIDENRQWKIEMDGKTACIFATTFDDPKIWEERNEDAAIYIHRIATNPDFRGQNLVAEIVKWAKVYAAEHKKEYIRMDTVGENTKLIAYYGKCGFDYLGPLTLKDTEGLPAHYNNATVSLFEISLKSNR</sequence>
<dbReference type="PATRIC" id="fig|1346330.5.peg.2389"/>
<evidence type="ECO:0000259" key="1">
    <source>
        <dbReference type="PROSITE" id="PS51186"/>
    </source>
</evidence>
<dbReference type="eggNOG" id="COG0456">
    <property type="taxonomic scope" value="Bacteria"/>
</dbReference>
<protein>
    <recommendedName>
        <fullName evidence="1">N-acetyltransferase domain-containing protein</fullName>
    </recommendedName>
</protein>
<feature type="domain" description="N-acetyltransferase" evidence="1">
    <location>
        <begin position="14"/>
        <end position="172"/>
    </location>
</feature>
<keyword evidence="3" id="KW-1185">Reference proteome</keyword>
<dbReference type="Pfam" id="PF00583">
    <property type="entry name" value="Acetyltransf_1"/>
    <property type="match status" value="1"/>
</dbReference>
<dbReference type="CDD" id="cd04301">
    <property type="entry name" value="NAT_SF"/>
    <property type="match status" value="1"/>
</dbReference>
<dbReference type="PROSITE" id="PS51186">
    <property type="entry name" value="GNAT"/>
    <property type="match status" value="1"/>
</dbReference>
<organism evidence="2 3">
    <name type="scientific">Sphingobacterium paucimobilis HER1398</name>
    <dbReference type="NCBI Taxonomy" id="1346330"/>
    <lineage>
        <taxon>Bacteria</taxon>
        <taxon>Pseudomonadati</taxon>
        <taxon>Bacteroidota</taxon>
        <taxon>Sphingobacteriia</taxon>
        <taxon>Sphingobacteriales</taxon>
        <taxon>Sphingobacteriaceae</taxon>
        <taxon>Sphingobacterium</taxon>
    </lineage>
</organism>
<accession>U2J2A1</accession>
<name>U2J2A1_9SPHI</name>
<reference evidence="2 3" key="1">
    <citation type="journal article" date="2013" name="Genome Announc.">
        <title>The Draft Genome Sequence of Sphingomonas paucimobilis Strain HER1398 (Proteobacteria), Host to the Giant PAU Phage, Indicates That It Is a Member of the Genus Sphingobacterium (Bacteroidetes).</title>
        <authorList>
            <person name="White R.A.III."/>
            <person name="Suttle C.A."/>
        </authorList>
    </citation>
    <scope>NUCLEOTIDE SEQUENCE [LARGE SCALE GENOMIC DNA]</scope>
    <source>
        <strain evidence="2 3">HER1398</strain>
    </source>
</reference>
<dbReference type="EMBL" id="ATDL01000015">
    <property type="protein sequence ID" value="ERJ59059.1"/>
    <property type="molecule type" value="Genomic_DNA"/>
</dbReference>
<dbReference type="STRING" id="1346330.M472_09775"/>